<proteinExistence type="predicted"/>
<comment type="caution">
    <text evidence="1">The sequence shown here is derived from an EMBL/GenBank/DDBJ whole genome shotgun (WGS) entry which is preliminary data.</text>
</comment>
<keyword evidence="2" id="KW-1185">Reference proteome</keyword>
<dbReference type="EMBL" id="JXXN02000936">
    <property type="protein sequence ID" value="THD25921.1"/>
    <property type="molecule type" value="Genomic_DNA"/>
</dbReference>
<reference evidence="1" key="1">
    <citation type="submission" date="2019-03" db="EMBL/GenBank/DDBJ databases">
        <title>Improved annotation for the trematode Fasciola hepatica.</title>
        <authorList>
            <person name="Choi Y.-J."/>
            <person name="Martin J."/>
            <person name="Mitreva M."/>
        </authorList>
    </citation>
    <scope>NUCLEOTIDE SEQUENCE [LARGE SCALE GENOMIC DNA]</scope>
</reference>
<dbReference type="AlphaFoldDB" id="A0A4E0RGR1"/>
<accession>A0A4E0RGR1</accession>
<evidence type="ECO:0000313" key="2">
    <source>
        <dbReference type="Proteomes" id="UP000230066"/>
    </source>
</evidence>
<dbReference type="Proteomes" id="UP000230066">
    <property type="component" value="Unassembled WGS sequence"/>
</dbReference>
<protein>
    <submittedName>
        <fullName evidence="1">Flotillin-1</fullName>
    </submittedName>
</protein>
<gene>
    <name evidence="1" type="ORF">D915_003339</name>
</gene>
<organism evidence="1 2">
    <name type="scientific">Fasciola hepatica</name>
    <name type="common">Liver fluke</name>
    <dbReference type="NCBI Taxonomy" id="6192"/>
    <lineage>
        <taxon>Eukaryota</taxon>
        <taxon>Metazoa</taxon>
        <taxon>Spiralia</taxon>
        <taxon>Lophotrochozoa</taxon>
        <taxon>Platyhelminthes</taxon>
        <taxon>Trematoda</taxon>
        <taxon>Digenea</taxon>
        <taxon>Plagiorchiida</taxon>
        <taxon>Echinostomata</taxon>
        <taxon>Echinostomatoidea</taxon>
        <taxon>Fasciolidae</taxon>
        <taxon>Fasciola</taxon>
    </lineage>
</organism>
<name>A0A4E0RGR1_FASHE</name>
<sequence length="68" mass="7166">MVLQALPKLAAEISAPLAQCEKITMVSTGDGEIGVSQLTGELLHFMTRLPQVVQSMTGVDLLKSAQAV</sequence>
<evidence type="ECO:0000313" key="1">
    <source>
        <dbReference type="EMBL" id="THD25921.1"/>
    </source>
</evidence>